<dbReference type="Proteomes" id="UP001319121">
    <property type="component" value="Chromosome"/>
</dbReference>
<gene>
    <name evidence="1" type="ORF">FGKAn22_06440</name>
</gene>
<keyword evidence="2" id="KW-1185">Reference proteome</keyword>
<proteinExistence type="predicted"/>
<organism evidence="1 2">
    <name type="scientific">Ferrigenium kumadai</name>
    <dbReference type="NCBI Taxonomy" id="1682490"/>
    <lineage>
        <taxon>Bacteria</taxon>
        <taxon>Pseudomonadati</taxon>
        <taxon>Pseudomonadota</taxon>
        <taxon>Betaproteobacteria</taxon>
        <taxon>Nitrosomonadales</taxon>
        <taxon>Gallionellaceae</taxon>
        <taxon>Ferrigenium</taxon>
    </lineage>
</organism>
<sequence>MSNARDVFSPPATDRGACIALIYALVAERLSAHYEHGQWMTQAQGATLAAEWLARSKRSLPLAERKHLSDLSDQLARQIAATTSRDAGLYIAHEMQESLDPRHESEIGQSIMAECERIFDSESPAA</sequence>
<dbReference type="EMBL" id="AP019536">
    <property type="protein sequence ID" value="BBI98951.1"/>
    <property type="molecule type" value="Genomic_DNA"/>
</dbReference>
<protein>
    <submittedName>
        <fullName evidence="1">Uncharacterized protein</fullName>
    </submittedName>
</protein>
<reference evidence="1 2" key="1">
    <citation type="submission" date="2019-03" db="EMBL/GenBank/DDBJ databases">
        <title>Complete genome sequence of Ferrigenium kumadai strain An22, a microaerophilic iron-oxidizing bacterium isolated from a paddy field soil.</title>
        <authorList>
            <person name="Watanabe T."/>
            <person name="Asakawa S."/>
        </authorList>
    </citation>
    <scope>NUCLEOTIDE SEQUENCE [LARGE SCALE GENOMIC DNA]</scope>
    <source>
        <strain evidence="1 2">An22</strain>
    </source>
</reference>
<dbReference type="RefSeq" id="WP_212786555.1">
    <property type="nucleotide sequence ID" value="NZ_AP019536.1"/>
</dbReference>
<name>A0AAN1SYK0_9PROT</name>
<evidence type="ECO:0000313" key="1">
    <source>
        <dbReference type="EMBL" id="BBI98951.1"/>
    </source>
</evidence>
<evidence type="ECO:0000313" key="2">
    <source>
        <dbReference type="Proteomes" id="UP001319121"/>
    </source>
</evidence>
<dbReference type="KEGG" id="fku:FGKAn22_06440"/>
<dbReference type="AlphaFoldDB" id="A0AAN1SYK0"/>
<accession>A0AAN1SYK0</accession>